<evidence type="ECO:0000313" key="6">
    <source>
        <dbReference type="EMBL" id="CAF3947390.1"/>
    </source>
</evidence>
<dbReference type="AlphaFoldDB" id="A0A817A880"/>
<dbReference type="EMBL" id="CAJNRF010008714">
    <property type="protein sequence ID" value="CAF2103710.1"/>
    <property type="molecule type" value="Genomic_DNA"/>
</dbReference>
<dbReference type="EMBL" id="CAJNRE010021017">
    <property type="protein sequence ID" value="CAF2248937.1"/>
    <property type="molecule type" value="Genomic_DNA"/>
</dbReference>
<dbReference type="Proteomes" id="UP000676336">
    <property type="component" value="Unassembled WGS sequence"/>
</dbReference>
<dbReference type="EMBL" id="CAJNRG010000425">
    <property type="protein sequence ID" value="CAF1999899.1"/>
    <property type="molecule type" value="Genomic_DNA"/>
</dbReference>
<accession>A0A817A880</accession>
<evidence type="ECO:0000313" key="3">
    <source>
        <dbReference type="EMBL" id="CAF2103710.1"/>
    </source>
</evidence>
<reference evidence="4" key="1">
    <citation type="submission" date="2021-02" db="EMBL/GenBank/DDBJ databases">
        <authorList>
            <person name="Nowell W R."/>
        </authorList>
    </citation>
    <scope>NUCLEOTIDE SEQUENCE</scope>
</reference>
<evidence type="ECO:0000313" key="9">
    <source>
        <dbReference type="Proteomes" id="UP000663866"/>
    </source>
</evidence>
<keyword evidence="9" id="KW-1185">Reference proteome</keyword>
<evidence type="ECO:0000313" key="2">
    <source>
        <dbReference type="EMBL" id="CAF1999899.1"/>
    </source>
</evidence>
<dbReference type="EMBL" id="CAJNOW010001766">
    <property type="protein sequence ID" value="CAF1331145.1"/>
    <property type="molecule type" value="Genomic_DNA"/>
</dbReference>
<evidence type="ECO:0000313" key="7">
    <source>
        <dbReference type="EMBL" id="CAF4046046.1"/>
    </source>
</evidence>
<dbReference type="EMBL" id="CAJOBF010000099">
    <property type="protein sequence ID" value="CAF3746190.1"/>
    <property type="molecule type" value="Genomic_DNA"/>
</dbReference>
<organism evidence="4 8">
    <name type="scientific">Rotaria magnacalcarata</name>
    <dbReference type="NCBI Taxonomy" id="392030"/>
    <lineage>
        <taxon>Eukaryota</taxon>
        <taxon>Metazoa</taxon>
        <taxon>Spiralia</taxon>
        <taxon>Gnathifera</taxon>
        <taxon>Rotifera</taxon>
        <taxon>Eurotatoria</taxon>
        <taxon>Bdelloidea</taxon>
        <taxon>Philodinida</taxon>
        <taxon>Philodinidae</taxon>
        <taxon>Rotaria</taxon>
    </lineage>
</organism>
<dbReference type="Proteomes" id="UP000663856">
    <property type="component" value="Unassembled WGS sequence"/>
</dbReference>
<sequence>MPLGIYLDTPQGRKPATLPTHFSLHDFRNLIQKKVGNPEHYNYSLGDIIFRTWNEETFNRQRSAIRDGMTLIIQYPPVSSEESSEDVPAWRRASAGVCLEGVCLNIKCQAFEHKVIMNQNIGQVNVIKNSTVMSSQCPLCATTIQSTTCAFNQCQWRLIGVKQDDLTTASSSSTITTEWHDSTHEYHRWTDSFTSWSQLTIETKQ</sequence>
<name>A0A817A880_9BILA</name>
<dbReference type="Proteomes" id="UP000663834">
    <property type="component" value="Unassembled WGS sequence"/>
</dbReference>
<proteinExistence type="predicted"/>
<evidence type="ECO:0000313" key="1">
    <source>
        <dbReference type="EMBL" id="CAF1331145.1"/>
    </source>
</evidence>
<dbReference type="Proteomes" id="UP000663842">
    <property type="component" value="Unassembled WGS sequence"/>
</dbReference>
<evidence type="ECO:0000313" key="5">
    <source>
        <dbReference type="EMBL" id="CAF3746190.1"/>
    </source>
</evidence>
<dbReference type="Proteomes" id="UP000663887">
    <property type="component" value="Unassembled WGS sequence"/>
</dbReference>
<dbReference type="EMBL" id="CAJOBG010003107">
    <property type="protein sequence ID" value="CAF4046046.1"/>
    <property type="molecule type" value="Genomic_DNA"/>
</dbReference>
<gene>
    <name evidence="1" type="ORF">KQP761_LOCUS6255</name>
    <name evidence="4" type="ORF">MBJ925_LOCUS37764</name>
    <name evidence="7" type="ORF">OVN521_LOCUS17692</name>
    <name evidence="6" type="ORF">SMN809_LOCUS9059</name>
    <name evidence="5" type="ORF">UXM345_LOCUS1730</name>
    <name evidence="3" type="ORF">WKI299_LOCUS20715</name>
    <name evidence="2" type="ORF">XDN619_LOCUS3252</name>
</gene>
<dbReference type="Proteomes" id="UP000663824">
    <property type="component" value="Unassembled WGS sequence"/>
</dbReference>
<dbReference type="Proteomes" id="UP000663866">
    <property type="component" value="Unassembled WGS sequence"/>
</dbReference>
<evidence type="ECO:0000313" key="8">
    <source>
        <dbReference type="Proteomes" id="UP000663824"/>
    </source>
</evidence>
<protein>
    <submittedName>
        <fullName evidence="4">Uncharacterized protein</fullName>
    </submittedName>
</protein>
<comment type="caution">
    <text evidence="4">The sequence shown here is derived from an EMBL/GenBank/DDBJ whole genome shotgun (WGS) entry which is preliminary data.</text>
</comment>
<evidence type="ECO:0000313" key="4">
    <source>
        <dbReference type="EMBL" id="CAF2248937.1"/>
    </source>
</evidence>
<dbReference type="OrthoDB" id="9987195at2759"/>
<dbReference type="EMBL" id="CAJOBI010002863">
    <property type="protein sequence ID" value="CAF3947390.1"/>
    <property type="molecule type" value="Genomic_DNA"/>
</dbReference>